<feature type="region of interest" description="Disordered" evidence="1">
    <location>
        <begin position="190"/>
        <end position="220"/>
    </location>
</feature>
<comment type="caution">
    <text evidence="2">The sequence shown here is derived from an EMBL/GenBank/DDBJ whole genome shotgun (WGS) entry which is preliminary data.</text>
</comment>
<proteinExistence type="predicted"/>
<evidence type="ECO:0000313" key="2">
    <source>
        <dbReference type="EMBL" id="KOG50063.1"/>
    </source>
</evidence>
<name>A0A0L8MI55_STRVG</name>
<dbReference type="Gene3D" id="2.130.10.10">
    <property type="entry name" value="YVTN repeat-like/Quinoprotein amine dehydrogenase"/>
    <property type="match status" value="1"/>
</dbReference>
<dbReference type="SUPFAM" id="SSF50998">
    <property type="entry name" value="Quinoprotein alcohol dehydrogenase-like"/>
    <property type="match status" value="1"/>
</dbReference>
<dbReference type="RefSeq" id="WP_053172118.1">
    <property type="nucleotide sequence ID" value="NZ_LGUV01000233.1"/>
</dbReference>
<reference evidence="3" key="1">
    <citation type="submission" date="2015-07" db="EMBL/GenBank/DDBJ databases">
        <authorList>
            <consortium name="Consortium for Microbial Forensics and Genomics (microFORGE)"/>
            <person name="Knight B.M."/>
            <person name="Roberts D.P."/>
            <person name="Lin D."/>
            <person name="Hari K."/>
            <person name="Fletcher J."/>
            <person name="Melcher U."/>
            <person name="Blagden T."/>
            <person name="Winegar R.A."/>
        </authorList>
    </citation>
    <scope>NUCLEOTIDE SEQUENCE [LARGE SCALE GENOMIC DNA]</scope>
    <source>
        <strain evidence="3">NRRL B-1447</strain>
    </source>
</reference>
<dbReference type="EMBL" id="LGUV01000233">
    <property type="protein sequence ID" value="KOG50063.1"/>
    <property type="molecule type" value="Genomic_DNA"/>
</dbReference>
<evidence type="ECO:0008006" key="4">
    <source>
        <dbReference type="Google" id="ProtNLM"/>
    </source>
</evidence>
<feature type="compositionally biased region" description="Pro residues" evidence="1">
    <location>
        <begin position="197"/>
        <end position="210"/>
    </location>
</feature>
<evidence type="ECO:0000256" key="1">
    <source>
        <dbReference type="SAM" id="MobiDB-lite"/>
    </source>
</evidence>
<sequence length="555" mass="58945">MIFPLTVDRILADRSRAECGRSFITVPAPGGAHVVLGGHDFAGSGDGYPIGLYAAAPLPEGETEAPDPSADPSVDAPALYWLRTRWPLRAAAFHPTRPLLALGTGSYDGGYFFEGELVLVDLATGEHRYLFADDCRREVRSLEWTDAHTLRLLLAPPDDWQDRAARSEGHRVDLVRPDWRTVPARSVRHADLAGPRVPAPLPEPTPPVAAPDPDGPRPGEIRSLTVLPGGDILLTADHALLERWSAEGDRRWSLPAGPDLGGGRTAAVLADGASAWVEALVPRRGDGGTFLRIGLAGGTELERHTTPGAAALVTTSEGPLLVPLPGGYGERARSRVRHGPHALFRDVPRPPCACDCPWDDDGDCDCHCTCPECVVGAEEEVWLTTVEASPVGDGTDLAFPAAERCRRRFPWSWESGETHFGGPGVWVGETDLVMATVRYDGRVGVPKQGFVVRRPIGEAATGTPAWVFPVDRTPTALDIDPSTDTVLVALSGGELIALDAATGTPRARGHVHVRGVPVVPTALTVTGPGRLLLGTGDARVLLCRLAVGSERDGGS</sequence>
<dbReference type="OrthoDB" id="3635325at2"/>
<organism evidence="2 3">
    <name type="scientific">Streptomyces virginiae</name>
    <name type="common">Streptomyces cinnamonensis</name>
    <dbReference type="NCBI Taxonomy" id="1961"/>
    <lineage>
        <taxon>Bacteria</taxon>
        <taxon>Bacillati</taxon>
        <taxon>Actinomycetota</taxon>
        <taxon>Actinomycetes</taxon>
        <taxon>Kitasatosporales</taxon>
        <taxon>Streptomycetaceae</taxon>
        <taxon>Streptomyces</taxon>
    </lineage>
</organism>
<dbReference type="AlphaFoldDB" id="A0A0L8MI55"/>
<dbReference type="InterPro" id="IPR015943">
    <property type="entry name" value="WD40/YVTN_repeat-like_dom_sf"/>
</dbReference>
<dbReference type="PATRIC" id="fig|1961.12.peg.4082"/>
<protein>
    <recommendedName>
        <fullName evidence="4">LigA protein</fullName>
    </recommendedName>
</protein>
<gene>
    <name evidence="2" type="ORF">ADK75_17920</name>
</gene>
<dbReference type="InterPro" id="IPR011047">
    <property type="entry name" value="Quinoprotein_ADH-like_sf"/>
</dbReference>
<accession>A0A0L8MI55</accession>
<evidence type="ECO:0000313" key="3">
    <source>
        <dbReference type="Proteomes" id="UP000037084"/>
    </source>
</evidence>
<dbReference type="Proteomes" id="UP000037084">
    <property type="component" value="Unassembled WGS sequence"/>
</dbReference>